<evidence type="ECO:0000313" key="1">
    <source>
        <dbReference type="EMBL" id="KAJ8968496.1"/>
    </source>
</evidence>
<evidence type="ECO:0000313" key="2">
    <source>
        <dbReference type="Proteomes" id="UP001162164"/>
    </source>
</evidence>
<gene>
    <name evidence="1" type="ORF">NQ317_014668</name>
</gene>
<proteinExistence type="predicted"/>
<accession>A0ABQ9IXG9</accession>
<dbReference type="Proteomes" id="UP001162164">
    <property type="component" value="Unassembled WGS sequence"/>
</dbReference>
<protein>
    <submittedName>
        <fullName evidence="1">Uncharacterized protein</fullName>
    </submittedName>
</protein>
<comment type="caution">
    <text evidence="1">The sequence shown here is derived from an EMBL/GenBank/DDBJ whole genome shotgun (WGS) entry which is preliminary data.</text>
</comment>
<dbReference type="EMBL" id="JAPWTJ010001977">
    <property type="protein sequence ID" value="KAJ8968496.1"/>
    <property type="molecule type" value="Genomic_DNA"/>
</dbReference>
<organism evidence="1 2">
    <name type="scientific">Molorchus minor</name>
    <dbReference type="NCBI Taxonomy" id="1323400"/>
    <lineage>
        <taxon>Eukaryota</taxon>
        <taxon>Metazoa</taxon>
        <taxon>Ecdysozoa</taxon>
        <taxon>Arthropoda</taxon>
        <taxon>Hexapoda</taxon>
        <taxon>Insecta</taxon>
        <taxon>Pterygota</taxon>
        <taxon>Neoptera</taxon>
        <taxon>Endopterygota</taxon>
        <taxon>Coleoptera</taxon>
        <taxon>Polyphaga</taxon>
        <taxon>Cucujiformia</taxon>
        <taxon>Chrysomeloidea</taxon>
        <taxon>Cerambycidae</taxon>
        <taxon>Lamiinae</taxon>
        <taxon>Monochamini</taxon>
        <taxon>Molorchus</taxon>
    </lineage>
</organism>
<keyword evidence="2" id="KW-1185">Reference proteome</keyword>
<name>A0ABQ9IXG9_9CUCU</name>
<sequence length="241" mass="26660">MKFLINTLYIKIYYSKYKGIGIMPELRGGGAKGAGAPGPGVRWGPPGPPFAKRALDVGAYAGKGPTGACFKISSKTMIPSKSADKCTCEAAAATSSAFSLSLPIKNNNAEGTPVLTLICIERERDVLEELEFDDVTQEFALSNCELWQVHPASPGNSITPFCHPNQLPHFLGLSSMKPGYVAYCQYHELKFHAWKSVTRQLQTLWRLYQHPLHFCSKMRRVRHVGATNDVGRFRVVKTKTR</sequence>
<reference evidence="1" key="1">
    <citation type="journal article" date="2023" name="Insect Mol. Biol.">
        <title>Genome sequencing provides insights into the evolution of gene families encoding plant cell wall-degrading enzymes in longhorned beetles.</title>
        <authorList>
            <person name="Shin N.R."/>
            <person name="Okamura Y."/>
            <person name="Kirsch R."/>
            <person name="Pauchet Y."/>
        </authorList>
    </citation>
    <scope>NUCLEOTIDE SEQUENCE</scope>
    <source>
        <strain evidence="1">MMC_N1</strain>
    </source>
</reference>